<keyword evidence="6" id="KW-0460">Magnesium</keyword>
<reference evidence="9 10" key="1">
    <citation type="submission" date="2023-08" db="EMBL/GenBank/DDBJ databases">
        <authorList>
            <person name="Joshi A."/>
            <person name="Thite S."/>
        </authorList>
    </citation>
    <scope>NUCLEOTIDE SEQUENCE [LARGE SCALE GENOMIC DNA]</scope>
    <source>
        <strain evidence="9 10">1E1</strain>
    </source>
</reference>
<dbReference type="Pfam" id="PF00156">
    <property type="entry name" value="Pribosyltran"/>
    <property type="match status" value="1"/>
</dbReference>
<evidence type="ECO:0000256" key="1">
    <source>
        <dbReference type="ARBA" id="ARBA00022475"/>
    </source>
</evidence>
<dbReference type="SUPFAM" id="SSF53271">
    <property type="entry name" value="PRTase-like"/>
    <property type="match status" value="1"/>
</dbReference>
<keyword evidence="2 9" id="KW-0328">Glycosyltransferase</keyword>
<sequence>MSMTNHKMFYVSWEAFHRASRELAARLLTGGYDRILAVSRGGLVPATILARELNIRLLDTICIASYQHDQQGALSVLKGCDWVDDSKLLIVDDLVDTGETAKVLKQQFPKATLATVYAKPLGKPLVDVYVTDIEQATWIQLPWDTELSYTAPLAEQQQLP</sequence>
<dbReference type="RefSeq" id="WP_305945460.1">
    <property type="nucleotide sequence ID" value="NZ_JAUZVY010000003.1"/>
</dbReference>
<organism evidence="9 10">
    <name type="scientific">Alkalimonas delamerensis</name>
    <dbReference type="NCBI Taxonomy" id="265981"/>
    <lineage>
        <taxon>Bacteria</taxon>
        <taxon>Pseudomonadati</taxon>
        <taxon>Pseudomonadota</taxon>
        <taxon>Gammaproteobacteria</taxon>
        <taxon>Alkalimonas</taxon>
    </lineage>
</organism>
<dbReference type="Proteomes" id="UP001236258">
    <property type="component" value="Unassembled WGS sequence"/>
</dbReference>
<keyword evidence="7" id="KW-0472">Membrane</keyword>
<dbReference type="GO" id="GO:0000310">
    <property type="term" value="F:xanthine phosphoribosyltransferase activity"/>
    <property type="evidence" value="ECO:0007669"/>
    <property type="project" value="UniProtKB-EC"/>
</dbReference>
<dbReference type="InterPro" id="IPR023747">
    <property type="entry name" value="Xanthine_Guanine_PRibTrfase"/>
</dbReference>
<proteinExistence type="predicted"/>
<dbReference type="NCBIfam" id="NF006613">
    <property type="entry name" value="PRK09177.1"/>
    <property type="match status" value="1"/>
</dbReference>
<name>A0ABT9GR12_9GAMM</name>
<accession>A0ABT9GR12</accession>
<evidence type="ECO:0000259" key="8">
    <source>
        <dbReference type="Pfam" id="PF00156"/>
    </source>
</evidence>
<dbReference type="EC" id="2.4.2.22" evidence="9"/>
<evidence type="ECO:0000313" key="9">
    <source>
        <dbReference type="EMBL" id="MDP4529384.1"/>
    </source>
</evidence>
<dbReference type="CDD" id="cd06223">
    <property type="entry name" value="PRTases_typeI"/>
    <property type="match status" value="1"/>
</dbReference>
<feature type="domain" description="Phosphoribosyltransferase" evidence="8">
    <location>
        <begin position="13"/>
        <end position="149"/>
    </location>
</feature>
<keyword evidence="1" id="KW-1003">Cell membrane</keyword>
<evidence type="ECO:0000313" key="10">
    <source>
        <dbReference type="Proteomes" id="UP001236258"/>
    </source>
</evidence>
<dbReference type="InterPro" id="IPR000836">
    <property type="entry name" value="PRTase_dom"/>
</dbReference>
<dbReference type="EMBL" id="JAUZVY010000003">
    <property type="protein sequence ID" value="MDP4529384.1"/>
    <property type="molecule type" value="Genomic_DNA"/>
</dbReference>
<protein>
    <submittedName>
        <fullName evidence="9">Xanthine phosphoribosyltransferase</fullName>
        <ecNumber evidence="9">2.4.2.22</ecNumber>
    </submittedName>
</protein>
<comment type="caution">
    <text evidence="9">The sequence shown here is derived from an EMBL/GenBank/DDBJ whole genome shotgun (WGS) entry which is preliminary data.</text>
</comment>
<dbReference type="PANTHER" id="PTHR39563:SF1">
    <property type="entry name" value="XANTHINE-GUANINE PHOSPHORIBOSYLTRANSFERASE"/>
    <property type="match status" value="1"/>
</dbReference>
<evidence type="ECO:0000256" key="4">
    <source>
        <dbReference type="ARBA" id="ARBA00022723"/>
    </source>
</evidence>
<dbReference type="PANTHER" id="PTHR39563">
    <property type="entry name" value="XANTHINE PHOSPHORIBOSYLTRANSFERASE"/>
    <property type="match status" value="1"/>
</dbReference>
<keyword evidence="5" id="KW-0660">Purine salvage</keyword>
<evidence type="ECO:0000256" key="6">
    <source>
        <dbReference type="ARBA" id="ARBA00022842"/>
    </source>
</evidence>
<keyword evidence="10" id="KW-1185">Reference proteome</keyword>
<evidence type="ECO:0000256" key="7">
    <source>
        <dbReference type="ARBA" id="ARBA00023136"/>
    </source>
</evidence>
<dbReference type="InterPro" id="IPR029057">
    <property type="entry name" value="PRTase-like"/>
</dbReference>
<keyword evidence="3 9" id="KW-0808">Transferase</keyword>
<evidence type="ECO:0000256" key="2">
    <source>
        <dbReference type="ARBA" id="ARBA00022676"/>
    </source>
</evidence>
<dbReference type="Gene3D" id="3.40.50.2020">
    <property type="match status" value="1"/>
</dbReference>
<gene>
    <name evidence="9" type="primary">gpt</name>
    <name evidence="9" type="ORF">Q3O59_10145</name>
</gene>
<keyword evidence="4" id="KW-0479">Metal-binding</keyword>
<evidence type="ECO:0000256" key="5">
    <source>
        <dbReference type="ARBA" id="ARBA00022726"/>
    </source>
</evidence>
<evidence type="ECO:0000256" key="3">
    <source>
        <dbReference type="ARBA" id="ARBA00022679"/>
    </source>
</evidence>